<sequence length="387" mass="42797">ALLVFSSREEGKAMGLPLLLTLLLPLASLQAGHWAEPNPNTAFGMNQPKKLSALEGDSIRIPFFFYYPWELHKVPNVNISWRWKHFHGEFIYNTTPMFIHNDFKDRLLLNWIKGGKNGSFQISKLRREDASSYFCRVEMDTQGNGKQVWQSIKGTTLTINPTTNTTIQVPTTTKTTTQGPTTTITTTAGLRVPEGKRSSWSWPLSTEATVGLALASAVLITAIVGLTVYLRWKRSKGLQTKARTPARGSFQNPEEKYENIGNKGQHTGPKLDTKDDGIFYASLTLSSLTSPAAPPHPPPQEGPQEETLYSTQTTQKPAGDEGHQGPERHTATCSSSLFNFLALDHKNKSPCTICLNASKEKADITFNFCPSCHKGTIIDSSHPRSLP</sequence>
<feature type="chain" id="PRO_5020660316" description="Immunoglobulin domain-containing protein" evidence="7">
    <location>
        <begin position="32"/>
        <end position="387"/>
    </location>
</feature>
<dbReference type="InterPro" id="IPR051694">
    <property type="entry name" value="Immunoregulatory_rcpt-like"/>
</dbReference>
<dbReference type="GO" id="GO:0016020">
    <property type="term" value="C:membrane"/>
    <property type="evidence" value="ECO:0007669"/>
    <property type="project" value="UniProtKB-SubCell"/>
</dbReference>
<evidence type="ECO:0000256" key="2">
    <source>
        <dbReference type="ARBA" id="ARBA00022692"/>
    </source>
</evidence>
<dbReference type="Gene3D" id="2.60.40.10">
    <property type="entry name" value="Immunoglobulins"/>
    <property type="match status" value="1"/>
</dbReference>
<dbReference type="PANTHER" id="PTHR15549:SF26">
    <property type="entry name" value="AXIAL BUDDING PATTERN PROTEIN 2-RELATED"/>
    <property type="match status" value="1"/>
</dbReference>
<evidence type="ECO:0000313" key="9">
    <source>
        <dbReference type="EMBL" id="TKC48754.1"/>
    </source>
</evidence>
<evidence type="ECO:0000256" key="4">
    <source>
        <dbReference type="ARBA" id="ARBA00023136"/>
    </source>
</evidence>
<accession>A0A4U1FGG8</accession>
<dbReference type="AlphaFoldDB" id="A0A4U1FGG8"/>
<dbReference type="InterPro" id="IPR036179">
    <property type="entry name" value="Ig-like_dom_sf"/>
</dbReference>
<evidence type="ECO:0000259" key="8">
    <source>
        <dbReference type="SMART" id="SM00409"/>
    </source>
</evidence>
<feature type="compositionally biased region" description="Basic and acidic residues" evidence="5">
    <location>
        <begin position="318"/>
        <end position="330"/>
    </location>
</feature>
<dbReference type="EMBL" id="RWIC01000145">
    <property type="protein sequence ID" value="TKC48754.1"/>
    <property type="molecule type" value="Genomic_DNA"/>
</dbReference>
<dbReference type="SMART" id="SM00409">
    <property type="entry name" value="IG"/>
    <property type="match status" value="1"/>
</dbReference>
<evidence type="ECO:0000256" key="7">
    <source>
        <dbReference type="SAM" id="SignalP"/>
    </source>
</evidence>
<feature type="region of interest" description="Disordered" evidence="5">
    <location>
        <begin position="238"/>
        <end position="272"/>
    </location>
</feature>
<gene>
    <name evidence="9" type="ORF">EI555_019574</name>
</gene>
<keyword evidence="7" id="KW-0732">Signal</keyword>
<comment type="subcellular location">
    <subcellularLocation>
        <location evidence="1">Membrane</location>
        <topology evidence="1">Single-pass membrane protein</topology>
    </subcellularLocation>
</comment>
<reference evidence="10" key="1">
    <citation type="journal article" date="2019" name="IScience">
        <title>Narwhal Genome Reveals Long-Term Low Genetic Diversity despite Current Large Abundance Size.</title>
        <authorList>
            <person name="Westbury M.V."/>
            <person name="Petersen B."/>
            <person name="Garde E."/>
            <person name="Heide-Jorgensen M.P."/>
            <person name="Lorenzen E.D."/>
        </authorList>
    </citation>
    <scope>NUCLEOTIDE SEQUENCE [LARGE SCALE GENOMIC DNA]</scope>
</reference>
<evidence type="ECO:0000256" key="5">
    <source>
        <dbReference type="SAM" id="MobiDB-lite"/>
    </source>
</evidence>
<comment type="caution">
    <text evidence="9">The sequence shown here is derived from an EMBL/GenBank/DDBJ whole genome shotgun (WGS) entry which is preliminary data.</text>
</comment>
<keyword evidence="2 6" id="KW-0812">Transmembrane</keyword>
<feature type="region of interest" description="Disordered" evidence="5">
    <location>
        <begin position="289"/>
        <end position="330"/>
    </location>
</feature>
<evidence type="ECO:0000256" key="1">
    <source>
        <dbReference type="ARBA" id="ARBA00004167"/>
    </source>
</evidence>
<dbReference type="InterPro" id="IPR013783">
    <property type="entry name" value="Ig-like_fold"/>
</dbReference>
<proteinExistence type="predicted"/>
<feature type="compositionally biased region" description="Pro residues" evidence="5">
    <location>
        <begin position="292"/>
        <end position="301"/>
    </location>
</feature>
<evidence type="ECO:0000313" key="10">
    <source>
        <dbReference type="Proteomes" id="UP000308365"/>
    </source>
</evidence>
<evidence type="ECO:0000256" key="3">
    <source>
        <dbReference type="ARBA" id="ARBA00022989"/>
    </source>
</evidence>
<feature type="domain" description="Immunoglobulin" evidence="8">
    <location>
        <begin position="48"/>
        <end position="160"/>
    </location>
</feature>
<protein>
    <recommendedName>
        <fullName evidence="8">Immunoglobulin domain-containing protein</fullName>
    </recommendedName>
</protein>
<dbReference type="GO" id="GO:0042288">
    <property type="term" value="F:MHC class I protein binding"/>
    <property type="evidence" value="ECO:0007669"/>
    <property type="project" value="TreeGrafter"/>
</dbReference>
<keyword evidence="4 6" id="KW-0472">Membrane</keyword>
<dbReference type="GO" id="GO:0071944">
    <property type="term" value="C:cell periphery"/>
    <property type="evidence" value="ECO:0007669"/>
    <property type="project" value="UniProtKB-ARBA"/>
</dbReference>
<dbReference type="SUPFAM" id="SSF48726">
    <property type="entry name" value="Immunoglobulin"/>
    <property type="match status" value="1"/>
</dbReference>
<dbReference type="InterPro" id="IPR003599">
    <property type="entry name" value="Ig_sub"/>
</dbReference>
<feature type="transmembrane region" description="Helical" evidence="6">
    <location>
        <begin position="208"/>
        <end position="230"/>
    </location>
</feature>
<evidence type="ECO:0000256" key="6">
    <source>
        <dbReference type="SAM" id="Phobius"/>
    </source>
</evidence>
<keyword evidence="3 6" id="KW-1133">Transmembrane helix</keyword>
<dbReference type="PANTHER" id="PTHR15549">
    <property type="entry name" value="PAIRED IMMUNOGLOBULIN-LIKE TYPE 2 RECEPTOR"/>
    <property type="match status" value="1"/>
</dbReference>
<organism evidence="9 10">
    <name type="scientific">Monodon monoceros</name>
    <name type="common">Narwhal</name>
    <name type="synonym">Ceratodon monodon</name>
    <dbReference type="NCBI Taxonomy" id="40151"/>
    <lineage>
        <taxon>Eukaryota</taxon>
        <taxon>Metazoa</taxon>
        <taxon>Chordata</taxon>
        <taxon>Craniata</taxon>
        <taxon>Vertebrata</taxon>
        <taxon>Euteleostomi</taxon>
        <taxon>Mammalia</taxon>
        <taxon>Eutheria</taxon>
        <taxon>Laurasiatheria</taxon>
        <taxon>Artiodactyla</taxon>
        <taxon>Whippomorpha</taxon>
        <taxon>Cetacea</taxon>
        <taxon>Odontoceti</taxon>
        <taxon>Monodontidae</taxon>
        <taxon>Monodon</taxon>
    </lineage>
</organism>
<feature type="signal peptide" evidence="7">
    <location>
        <begin position="1"/>
        <end position="31"/>
    </location>
</feature>
<dbReference type="Proteomes" id="UP000308365">
    <property type="component" value="Unassembled WGS sequence"/>
</dbReference>
<name>A0A4U1FGG8_MONMO</name>
<feature type="non-terminal residue" evidence="9">
    <location>
        <position position="1"/>
    </location>
</feature>